<keyword evidence="12 20" id="KW-1133">Transmembrane helix</keyword>
<protein>
    <recommendedName>
        <fullName evidence="6">adenylate cyclase</fullName>
        <ecNumber evidence="6">4.6.1.1</ecNumber>
    </recommendedName>
    <alternativeName>
        <fullName evidence="18">ATP pyrophosphate-lyase</fullName>
    </alternativeName>
    <alternativeName>
        <fullName evidence="19">Adenylyl cyclase</fullName>
    </alternativeName>
</protein>
<dbReference type="InterPro" id="IPR050697">
    <property type="entry name" value="Adenylyl/Guanylyl_Cyclase_3/4"/>
</dbReference>
<dbReference type="AlphaFoldDB" id="A0A3L6L3A4"/>
<reference evidence="22 23" key="1">
    <citation type="submission" date="2018-09" db="EMBL/GenBank/DDBJ databases">
        <title>whole genome sequence of T. equiperdum IVM-t1 strain.</title>
        <authorList>
            <person name="Suganuma K."/>
        </authorList>
    </citation>
    <scope>NUCLEOTIDE SEQUENCE [LARGE SCALE GENOMIC DNA]</scope>
    <source>
        <strain evidence="22 23">IVM-t1</strain>
    </source>
</reference>
<keyword evidence="16" id="KW-0325">Glycoprotein</keyword>
<gene>
    <name evidence="22" type="ORF">DPX39_080059500</name>
</gene>
<evidence type="ECO:0000256" key="11">
    <source>
        <dbReference type="ARBA" id="ARBA00022842"/>
    </source>
</evidence>
<comment type="caution">
    <text evidence="22">The sequence shown here is derived from an EMBL/GenBank/DDBJ whole genome shotgun (WGS) entry which is preliminary data.</text>
</comment>
<dbReference type="GO" id="GO:0004016">
    <property type="term" value="F:adenylate cyclase activity"/>
    <property type="evidence" value="ECO:0007669"/>
    <property type="project" value="UniProtKB-EC"/>
</dbReference>
<evidence type="ECO:0000256" key="3">
    <source>
        <dbReference type="ARBA" id="ARBA00002708"/>
    </source>
</evidence>
<dbReference type="InterPro" id="IPR028082">
    <property type="entry name" value="Peripla_BP_I"/>
</dbReference>
<evidence type="ECO:0000256" key="7">
    <source>
        <dbReference type="ARBA" id="ARBA00022692"/>
    </source>
</evidence>
<dbReference type="Pfam" id="PF25493">
    <property type="entry name" value="Peripla_BP_A-cyclase"/>
    <property type="match status" value="1"/>
</dbReference>
<comment type="function">
    <text evidence="3">Could act as a receptor for an unknown ligand.</text>
</comment>
<dbReference type="InterPro" id="IPR001054">
    <property type="entry name" value="A/G_cyclase"/>
</dbReference>
<evidence type="ECO:0000256" key="8">
    <source>
        <dbReference type="ARBA" id="ARBA00022723"/>
    </source>
</evidence>
<dbReference type="SMART" id="SM00044">
    <property type="entry name" value="CYCc"/>
    <property type="match status" value="1"/>
</dbReference>
<name>A0A3L6L3A4_9TRYP</name>
<dbReference type="InterPro" id="IPR029787">
    <property type="entry name" value="Nucleotide_cyclase"/>
</dbReference>
<evidence type="ECO:0000256" key="14">
    <source>
        <dbReference type="ARBA" id="ARBA00023136"/>
    </source>
</evidence>
<dbReference type="Pfam" id="PF00211">
    <property type="entry name" value="Guanylate_cyc"/>
    <property type="match status" value="1"/>
</dbReference>
<dbReference type="GO" id="GO:0035556">
    <property type="term" value="P:intracellular signal transduction"/>
    <property type="evidence" value="ECO:0007669"/>
    <property type="project" value="InterPro"/>
</dbReference>
<proteinExistence type="inferred from homology"/>
<dbReference type="GO" id="GO:0005524">
    <property type="term" value="F:ATP binding"/>
    <property type="evidence" value="ECO:0007669"/>
    <property type="project" value="UniProtKB-KW"/>
</dbReference>
<dbReference type="CDD" id="cd07556">
    <property type="entry name" value="Nucleotidyl_cyc_III"/>
    <property type="match status" value="1"/>
</dbReference>
<dbReference type="PANTHER" id="PTHR43081">
    <property type="entry name" value="ADENYLATE CYCLASE, TERMINAL-DIFFERENTIATION SPECIFIC-RELATED"/>
    <property type="match status" value="1"/>
</dbReference>
<evidence type="ECO:0000256" key="5">
    <source>
        <dbReference type="ARBA" id="ARBA00005381"/>
    </source>
</evidence>
<dbReference type="GO" id="GO:0046872">
    <property type="term" value="F:metal ion binding"/>
    <property type="evidence" value="ECO:0007669"/>
    <property type="project" value="UniProtKB-KW"/>
</dbReference>
<keyword evidence="10" id="KW-0067">ATP-binding</keyword>
<sequence length="1268" mass="139493">MNMLHLGDRNASPALSGGEHSLPTGGAVCRVAMDTLPVILRAPVALLLLLIVLPQLSVGAEANATVKVLSAAWNWYMPRKYVTAINAGFNASLKSRNWTVAGSVKVEVVYPSNLDLMPEDFIKKQLELETDQNKIVIVYGPLGDQSVMHSIPHLMNHSVVAFGLMTGSTFIRQWNQYLYFLRADPAAETLVLIRYALCQLRVLRLGFMYLQGVHYGEEEYALTVDVMSRMGYELHGVFTVMSPDGEPAPDAEFKEVFERFAAALPQAIIVFGSPEKDTAKFLMMMAVDERIARSYILCPSSVQLSLIEMWRLALEAAGASFAPGQLLFTGTNPLAKDSQYIAIKRFQEVMSEYLKAHVGETNITETDYFLTHDLEGELMVYGWISGEVLTQALSSLEWLKDRATFVRSLYSQRRYVINDIVIGDYGGTCEGEAAKHGATCECNQGSKAVYVKEMLENGQKTSVRSGFTVLKASRCYTESSELHGPLNGLVLFMKDNDIASKAAALWNKGASHLVGKGDLGHSDRFFLHAFNATIAEAANDLWHEQGERIVTAVFGPVTEAMLDTPNITFIDPLELKPRLNKFRRHVIHLSPTLEQQLYVLSSYLAGDGVGTVDAVICSNEADGIADFLRSSLTEFGVSLRSAVIREDGEDVGKYLPMSGTVFVIGLSVPDVKEIARKLEERNDLRVIVLFAEFSFLYDLFTSILNNTAGAARLVFSTSLPHWGDTETSSKTAQLFYDVEKDSRLWTPLSLLAFATGRLMREILLRVEEMTPETLVNFFYADSSVVSDDMRYGVFDDTKCVDTAEKLSKNGCTSNYGATQISVWSMARALNSSIPPLTNPMTPSMTFRNSNAGRISGVALVGVIIGGALALFLVVALGVVPYFFLRNTRDNNLAPKEPTDPVTLIFTDIESSTALWATHPELMPDAVATHHRLIRTLISKYGCYEVKTVGDSFMIACKSPFAAAQLACDLQRCFLEHDWKTDVFDTSYREFERQRAEDDGDYVPPTGHLDPDVYSRLWNGLRVRVGIHTGLCDIRHDEVTKGYDYYGRTSNMAARTESVGNGGQVLMTTAAYMSLSAEEREQIDVTALGDVPLRGVPKPVEMYQLNAVTGRTFAGLRLDLELLNDDEDQTTTSCSDHSSSRTDLSVAAQTIAASLQSLLGTFTPAQRQKALIPFCERWRVPLPQKVGNVWDNDGCQEVIRRVAAKVGRVMDFGTRKTSSSVTSLERGGSLFSAGGVAAIVLASSSSSSSVDGRCGTVQLIDLENDSATS</sequence>
<evidence type="ECO:0000256" key="20">
    <source>
        <dbReference type="SAM" id="Phobius"/>
    </source>
</evidence>
<feature type="domain" description="Guanylate cyclase" evidence="21">
    <location>
        <begin position="902"/>
        <end position="1056"/>
    </location>
</feature>
<dbReference type="GO" id="GO:0016020">
    <property type="term" value="C:membrane"/>
    <property type="evidence" value="ECO:0007669"/>
    <property type="project" value="UniProtKB-SubCell"/>
</dbReference>
<evidence type="ECO:0000256" key="6">
    <source>
        <dbReference type="ARBA" id="ARBA00012201"/>
    </source>
</evidence>
<dbReference type="PROSITE" id="PS50125">
    <property type="entry name" value="GUANYLATE_CYCLASE_2"/>
    <property type="match status" value="1"/>
</dbReference>
<evidence type="ECO:0000256" key="4">
    <source>
        <dbReference type="ARBA" id="ARBA00004141"/>
    </source>
</evidence>
<keyword evidence="11" id="KW-0460">Magnesium</keyword>
<dbReference type="SUPFAM" id="SSF53822">
    <property type="entry name" value="Periplasmic binding protein-like I"/>
    <property type="match status" value="2"/>
</dbReference>
<dbReference type="EC" id="4.6.1.1" evidence="6"/>
<dbReference type="SUPFAM" id="SSF55073">
    <property type="entry name" value="Nucleotide cyclase"/>
    <property type="match status" value="1"/>
</dbReference>
<keyword evidence="14 20" id="KW-0472">Membrane</keyword>
<dbReference type="FunFam" id="3.30.70.1230:FF:000022">
    <property type="entry name" value="Receptor-type adenylate cyclase GRESAG 4, putative"/>
    <property type="match status" value="1"/>
</dbReference>
<feature type="transmembrane region" description="Helical" evidence="20">
    <location>
        <begin position="857"/>
        <end position="884"/>
    </location>
</feature>
<dbReference type="PANTHER" id="PTHR43081:SF1">
    <property type="entry name" value="ADENYLATE CYCLASE, TERMINAL-DIFFERENTIATION SPECIFIC"/>
    <property type="match status" value="1"/>
</dbReference>
<dbReference type="InterPro" id="IPR057399">
    <property type="entry name" value="GRESAG4.1/3_peripasmic_1"/>
</dbReference>
<evidence type="ECO:0000256" key="18">
    <source>
        <dbReference type="ARBA" id="ARBA00032597"/>
    </source>
</evidence>
<dbReference type="Proteomes" id="UP000266743">
    <property type="component" value="Chromosome 8"/>
</dbReference>
<keyword evidence="8" id="KW-0479">Metal-binding</keyword>
<dbReference type="Gene3D" id="3.40.50.2300">
    <property type="match status" value="2"/>
</dbReference>
<evidence type="ECO:0000256" key="17">
    <source>
        <dbReference type="ARBA" id="ARBA00023239"/>
    </source>
</evidence>
<comment type="subcellular location">
    <subcellularLocation>
        <location evidence="4">Membrane</location>
        <topology evidence="4">Multi-pass membrane protein</topology>
    </subcellularLocation>
</comment>
<organism evidence="22 23">
    <name type="scientific">Trypanosoma brucei equiperdum</name>
    <dbReference type="NCBI Taxonomy" id="630700"/>
    <lineage>
        <taxon>Eukaryota</taxon>
        <taxon>Discoba</taxon>
        <taxon>Euglenozoa</taxon>
        <taxon>Kinetoplastea</taxon>
        <taxon>Metakinetoplastina</taxon>
        <taxon>Trypanosomatida</taxon>
        <taxon>Trypanosomatidae</taxon>
        <taxon>Trypanosoma</taxon>
    </lineage>
</organism>
<dbReference type="Pfam" id="PF25495">
    <property type="entry name" value="Peripla_BP_A-cyclase_1"/>
    <property type="match status" value="1"/>
</dbReference>
<dbReference type="InterPro" id="IPR057398">
    <property type="entry name" value="GRESAG4.1/3_peripasmic_2"/>
</dbReference>
<keyword evidence="7 20" id="KW-0812">Transmembrane</keyword>
<keyword evidence="17" id="KW-0456">Lyase</keyword>
<evidence type="ECO:0000256" key="12">
    <source>
        <dbReference type="ARBA" id="ARBA00022989"/>
    </source>
</evidence>
<dbReference type="Gene3D" id="3.30.70.1230">
    <property type="entry name" value="Nucleotide cyclase"/>
    <property type="match status" value="1"/>
</dbReference>
<evidence type="ECO:0000256" key="10">
    <source>
        <dbReference type="ARBA" id="ARBA00022840"/>
    </source>
</evidence>
<comment type="similarity">
    <text evidence="5">Belongs to the adenylyl cyclase class-3 family.</text>
</comment>
<keyword evidence="9" id="KW-0547">Nucleotide-binding</keyword>
<evidence type="ECO:0000256" key="16">
    <source>
        <dbReference type="ARBA" id="ARBA00023180"/>
    </source>
</evidence>
<evidence type="ECO:0000313" key="23">
    <source>
        <dbReference type="Proteomes" id="UP000266743"/>
    </source>
</evidence>
<accession>A0A3L6L3A4</accession>
<evidence type="ECO:0000256" key="2">
    <source>
        <dbReference type="ARBA" id="ARBA00001946"/>
    </source>
</evidence>
<keyword evidence="15" id="KW-0675">Receptor</keyword>
<comment type="cofactor">
    <cofactor evidence="2">
        <name>Mg(2+)</name>
        <dbReference type="ChEBI" id="CHEBI:18420"/>
    </cofactor>
</comment>
<keyword evidence="13" id="KW-0115">cAMP biosynthesis</keyword>
<evidence type="ECO:0000256" key="13">
    <source>
        <dbReference type="ARBA" id="ARBA00022998"/>
    </source>
</evidence>
<evidence type="ECO:0000259" key="21">
    <source>
        <dbReference type="PROSITE" id="PS50125"/>
    </source>
</evidence>
<comment type="catalytic activity">
    <reaction evidence="1">
        <text>ATP = 3',5'-cyclic AMP + diphosphate</text>
        <dbReference type="Rhea" id="RHEA:15389"/>
        <dbReference type="ChEBI" id="CHEBI:30616"/>
        <dbReference type="ChEBI" id="CHEBI:33019"/>
        <dbReference type="ChEBI" id="CHEBI:58165"/>
        <dbReference type="EC" id="4.6.1.1"/>
    </reaction>
</comment>
<dbReference type="GO" id="GO:0006171">
    <property type="term" value="P:cAMP biosynthetic process"/>
    <property type="evidence" value="ECO:0007669"/>
    <property type="project" value="UniProtKB-KW"/>
</dbReference>
<dbReference type="EMBL" id="QSBY01000008">
    <property type="protein sequence ID" value="RHW71103.1"/>
    <property type="molecule type" value="Genomic_DNA"/>
</dbReference>
<evidence type="ECO:0000256" key="19">
    <source>
        <dbReference type="ARBA" id="ARBA00032637"/>
    </source>
</evidence>
<dbReference type="FunFam" id="3.40.50.2300:FF:000162">
    <property type="entry name" value="Receptor-type adenylate cyclase GRESAG 4, putative"/>
    <property type="match status" value="1"/>
</dbReference>
<evidence type="ECO:0000256" key="9">
    <source>
        <dbReference type="ARBA" id="ARBA00022741"/>
    </source>
</evidence>
<evidence type="ECO:0000256" key="1">
    <source>
        <dbReference type="ARBA" id="ARBA00001593"/>
    </source>
</evidence>
<evidence type="ECO:0000256" key="15">
    <source>
        <dbReference type="ARBA" id="ARBA00023170"/>
    </source>
</evidence>
<evidence type="ECO:0000313" key="22">
    <source>
        <dbReference type="EMBL" id="RHW71103.1"/>
    </source>
</evidence>